<feature type="region of interest" description="Disordered" evidence="1">
    <location>
        <begin position="79"/>
        <end position="107"/>
    </location>
</feature>
<dbReference type="PROSITE" id="PS50904">
    <property type="entry name" value="PRELI_MSF1"/>
    <property type="match status" value="1"/>
</dbReference>
<dbReference type="Proteomes" id="UP001287286">
    <property type="component" value="Unassembled WGS sequence"/>
</dbReference>
<name>A0ABR0CG23_PURLI</name>
<proteinExistence type="predicted"/>
<keyword evidence="4" id="KW-1185">Reference proteome</keyword>
<evidence type="ECO:0000259" key="2">
    <source>
        <dbReference type="PROSITE" id="PS50904"/>
    </source>
</evidence>
<feature type="domain" description="PRELI/MSF1" evidence="2">
    <location>
        <begin position="154"/>
        <end position="371"/>
    </location>
</feature>
<dbReference type="InterPro" id="IPR006797">
    <property type="entry name" value="PRELI/MSF1_dom"/>
</dbReference>
<feature type="region of interest" description="Disordered" evidence="1">
    <location>
        <begin position="122"/>
        <end position="149"/>
    </location>
</feature>
<gene>
    <name evidence="3" type="ORF">Purlil1_164</name>
</gene>
<evidence type="ECO:0000256" key="1">
    <source>
        <dbReference type="SAM" id="MobiDB-lite"/>
    </source>
</evidence>
<dbReference type="InterPro" id="IPR037365">
    <property type="entry name" value="Slowmo/Ups"/>
</dbReference>
<organism evidence="3 4">
    <name type="scientific">Purpureocillium lilacinum</name>
    <name type="common">Paecilomyces lilacinus</name>
    <dbReference type="NCBI Taxonomy" id="33203"/>
    <lineage>
        <taxon>Eukaryota</taxon>
        <taxon>Fungi</taxon>
        <taxon>Dikarya</taxon>
        <taxon>Ascomycota</taxon>
        <taxon>Pezizomycotina</taxon>
        <taxon>Sordariomycetes</taxon>
        <taxon>Hypocreomycetidae</taxon>
        <taxon>Hypocreales</taxon>
        <taxon>Ophiocordycipitaceae</taxon>
        <taxon>Purpureocillium</taxon>
    </lineage>
</organism>
<evidence type="ECO:0000313" key="4">
    <source>
        <dbReference type="Proteomes" id="UP001287286"/>
    </source>
</evidence>
<dbReference type="PANTHER" id="PTHR11158">
    <property type="entry name" value="MSF1/PX19 RELATED"/>
    <property type="match status" value="1"/>
</dbReference>
<sequence length="387" mass="42124">MACDKSQRHALPAWLARIGRRSRGAAVPGLAHWRVSPHRGPITAAAAPAGQPGEKNAGPSRGAIGIAIIRPLEQRSERLLHPSSPPSVLASPRHLPSPSPPVLHHVDSGAGTLRRFFSRAGRHSTPGARLQHPQARDPSPPPTTPPSSSRIVTMVLTHTTGHTYSHPFPTVTLAYFLRYSSPKLNPFATHVLSTDTISSHVDPVTQRLHTTRIHLKKSRMPKAIYKLLPGSVTGGSAGEKASYILETSVVDIKEGWMKTESRNLNFTGVLSVIEQQQFSLPSEADRGLAASRNETDVLTSVVFKSRLGEKLRGKLDQAQEQGWLSGFIGGWGTKGIQRSIESLASTKTLDQLGKSRDGMRLVLERIRNNGVIGVLETLRNERQRQLA</sequence>
<dbReference type="Pfam" id="PF04707">
    <property type="entry name" value="PRELI"/>
    <property type="match status" value="1"/>
</dbReference>
<dbReference type="EMBL" id="JAWRVI010000001">
    <property type="protein sequence ID" value="KAK4095368.1"/>
    <property type="molecule type" value="Genomic_DNA"/>
</dbReference>
<protein>
    <recommendedName>
        <fullName evidence="2">PRELI/MSF1 domain-containing protein</fullName>
    </recommendedName>
</protein>
<evidence type="ECO:0000313" key="3">
    <source>
        <dbReference type="EMBL" id="KAK4095368.1"/>
    </source>
</evidence>
<accession>A0ABR0CG23</accession>
<reference evidence="3 4" key="1">
    <citation type="journal article" date="2024" name="Microbiol. Resour. Announc.">
        <title>Genome annotations for the ascomycete fungi Trichoderma harzianum, Trichoderma aggressivum, and Purpureocillium lilacinum.</title>
        <authorList>
            <person name="Beijen E.P.W."/>
            <person name="Ohm R.A."/>
        </authorList>
    </citation>
    <scope>NUCLEOTIDE SEQUENCE [LARGE SCALE GENOMIC DNA]</scope>
    <source>
        <strain evidence="3 4">CBS 150709</strain>
    </source>
</reference>
<comment type="caution">
    <text evidence="3">The sequence shown here is derived from an EMBL/GenBank/DDBJ whole genome shotgun (WGS) entry which is preliminary data.</text>
</comment>